<protein>
    <submittedName>
        <fullName evidence="3">Uncharacterized protein</fullName>
    </submittedName>
</protein>
<dbReference type="WBParaSite" id="mrna-Wban_02524">
    <property type="protein sequence ID" value="mrna-Wban_02524"/>
    <property type="gene ID" value="Wban_02524"/>
</dbReference>
<reference evidence="3" key="3">
    <citation type="submission" date="2024-02" db="UniProtKB">
        <authorList>
            <consortium name="WormBaseParasite"/>
        </authorList>
    </citation>
    <scope>IDENTIFICATION</scope>
    <source>
        <strain evidence="3">pt0022</strain>
    </source>
</reference>
<feature type="coiled-coil region" evidence="1">
    <location>
        <begin position="90"/>
        <end position="117"/>
    </location>
</feature>
<proteinExistence type="predicted"/>
<accession>A0AAF5PLN8</accession>
<reference evidence="2" key="2">
    <citation type="journal article" date="2016" name="Mol. Ecol.">
        <title>Population genomics of the filarial nematode parasite Wuchereria bancrofti from mosquitoes.</title>
        <authorList>
            <person name="Small S.T."/>
            <person name="Reimer L.J."/>
            <person name="Tisch D.J."/>
            <person name="King C.L."/>
            <person name="Christensen B.M."/>
            <person name="Siba P.M."/>
            <person name="Kazura J.W."/>
            <person name="Serre D."/>
            <person name="Zimmerman P.A."/>
        </authorList>
    </citation>
    <scope>NUCLEOTIDE SEQUENCE</scope>
    <source>
        <strain evidence="2">pt0022</strain>
    </source>
</reference>
<dbReference type="Proteomes" id="UP000093561">
    <property type="component" value="Unassembled WGS sequence"/>
</dbReference>
<evidence type="ECO:0000313" key="3">
    <source>
        <dbReference type="WBParaSite" id="mrna-Wban_02524"/>
    </source>
</evidence>
<evidence type="ECO:0000256" key="1">
    <source>
        <dbReference type="SAM" id="Coils"/>
    </source>
</evidence>
<reference evidence="2" key="1">
    <citation type="submission" date="2015-03" db="EMBL/GenBank/DDBJ databases">
        <title>Wuchereria bancrofti Genome Sequencing Papua New Guinea Strain.</title>
        <authorList>
            <person name="Small S.T."/>
            <person name="Serre D."/>
            <person name="Zimmerman P.A."/>
        </authorList>
    </citation>
    <scope>NUCLEOTIDE SEQUENCE [LARGE SCALE GENOMIC DNA]</scope>
    <source>
        <strain evidence="2">pt0022</strain>
    </source>
</reference>
<name>A0AAF5PLN8_WUCBA</name>
<sequence length="225" mass="26525">MSATIILSARPTKEKLEALLKEVQEMDLTPLEQMLIREEQHEARKKIIEERTMHLKLHISTLETINTNWIQYIQQVPATKRKEEEEEDKYAQMVEDKRATERILRQLEAMGENLEQSSIEIIIENKLPAWILDRIYQQKEEQKIWSVAKLRQFLVKLIQRNEEVTRSQFFDIMKEQKESKSKIGPRTNQRYFTEETSALTVTTPQTNKKANMKISRLPLKVGSGS</sequence>
<dbReference type="AlphaFoldDB" id="A0AAF5PLN8"/>
<keyword evidence="1" id="KW-0175">Coiled coil</keyword>
<evidence type="ECO:0000313" key="2">
    <source>
        <dbReference type="Proteomes" id="UP000093561"/>
    </source>
</evidence>
<organism evidence="2 3">
    <name type="scientific">Wuchereria bancrofti</name>
    <dbReference type="NCBI Taxonomy" id="6293"/>
    <lineage>
        <taxon>Eukaryota</taxon>
        <taxon>Metazoa</taxon>
        <taxon>Ecdysozoa</taxon>
        <taxon>Nematoda</taxon>
        <taxon>Chromadorea</taxon>
        <taxon>Rhabditida</taxon>
        <taxon>Spirurina</taxon>
        <taxon>Spiruromorpha</taxon>
        <taxon>Filarioidea</taxon>
        <taxon>Onchocercidae</taxon>
        <taxon>Wuchereria</taxon>
    </lineage>
</organism>